<dbReference type="OrthoDB" id="5959585at2"/>
<dbReference type="AlphaFoldDB" id="A0A4R2IBA1"/>
<feature type="transmembrane region" description="Helical" evidence="1">
    <location>
        <begin position="82"/>
        <end position="101"/>
    </location>
</feature>
<reference evidence="2 3" key="1">
    <citation type="journal article" date="2015" name="Stand. Genomic Sci.">
        <title>Genomic Encyclopedia of Bacterial and Archaeal Type Strains, Phase III: the genomes of soil and plant-associated and newly described type strains.</title>
        <authorList>
            <person name="Whitman W.B."/>
            <person name="Woyke T."/>
            <person name="Klenk H.P."/>
            <person name="Zhou Y."/>
            <person name="Lilburn T.G."/>
            <person name="Beck B.J."/>
            <person name="De Vos P."/>
            <person name="Vandamme P."/>
            <person name="Eisen J.A."/>
            <person name="Garrity G."/>
            <person name="Hugenholtz P."/>
            <person name="Kyrpides N.C."/>
        </authorList>
    </citation>
    <scope>NUCLEOTIDE SEQUENCE [LARGE SCALE GENOMIC DNA]</scope>
    <source>
        <strain evidence="2 3">A3</strain>
    </source>
</reference>
<organism evidence="2 3">
    <name type="scientific">Dokdonella fugitiva</name>
    <dbReference type="NCBI Taxonomy" id="328517"/>
    <lineage>
        <taxon>Bacteria</taxon>
        <taxon>Pseudomonadati</taxon>
        <taxon>Pseudomonadota</taxon>
        <taxon>Gammaproteobacteria</taxon>
        <taxon>Lysobacterales</taxon>
        <taxon>Rhodanobacteraceae</taxon>
        <taxon>Dokdonella</taxon>
    </lineage>
</organism>
<evidence type="ECO:0008006" key="4">
    <source>
        <dbReference type="Google" id="ProtNLM"/>
    </source>
</evidence>
<accession>A0A4R2IBA1</accession>
<proteinExistence type="predicted"/>
<evidence type="ECO:0000256" key="1">
    <source>
        <dbReference type="SAM" id="Phobius"/>
    </source>
</evidence>
<gene>
    <name evidence="2" type="ORF">EV148_102135</name>
</gene>
<keyword evidence="1" id="KW-0472">Membrane</keyword>
<feature type="transmembrane region" description="Helical" evidence="1">
    <location>
        <begin position="44"/>
        <end position="62"/>
    </location>
</feature>
<keyword evidence="3" id="KW-1185">Reference proteome</keyword>
<keyword evidence="1" id="KW-1133">Transmembrane helix</keyword>
<evidence type="ECO:0000313" key="2">
    <source>
        <dbReference type="EMBL" id="TCO41784.1"/>
    </source>
</evidence>
<protein>
    <recommendedName>
        <fullName evidence="4">Transmembrane protein</fullName>
    </recommendedName>
</protein>
<comment type="caution">
    <text evidence="2">The sequence shown here is derived from an EMBL/GenBank/DDBJ whole genome shotgun (WGS) entry which is preliminary data.</text>
</comment>
<sequence>MPASAWHQFIFIMGLGLAVAGLTTYVITWMLVAVHLRERHPAEHARLGGFLFAPRAFGWYLAARYRALRDRSLDALGTPGSLGAWAIVLGTAAAIVAKLLSLTGASA</sequence>
<feature type="transmembrane region" description="Helical" evidence="1">
    <location>
        <begin position="6"/>
        <end position="32"/>
    </location>
</feature>
<dbReference type="RefSeq" id="WP_131994393.1">
    <property type="nucleotide sequence ID" value="NZ_JACGXM010000005.1"/>
</dbReference>
<dbReference type="Proteomes" id="UP000294862">
    <property type="component" value="Unassembled WGS sequence"/>
</dbReference>
<evidence type="ECO:0000313" key="3">
    <source>
        <dbReference type="Proteomes" id="UP000294862"/>
    </source>
</evidence>
<name>A0A4R2IBA1_9GAMM</name>
<keyword evidence="1" id="KW-0812">Transmembrane</keyword>
<dbReference type="EMBL" id="SLWQ01000002">
    <property type="protein sequence ID" value="TCO41784.1"/>
    <property type="molecule type" value="Genomic_DNA"/>
</dbReference>